<accession>X0TMB0</accession>
<name>X0TMB0_9ZZZZ</name>
<organism evidence="1">
    <name type="scientific">marine sediment metagenome</name>
    <dbReference type="NCBI Taxonomy" id="412755"/>
    <lineage>
        <taxon>unclassified sequences</taxon>
        <taxon>metagenomes</taxon>
        <taxon>ecological metagenomes</taxon>
    </lineage>
</organism>
<comment type="caution">
    <text evidence="1">The sequence shown here is derived from an EMBL/GenBank/DDBJ whole genome shotgun (WGS) entry which is preliminary data.</text>
</comment>
<reference evidence="1" key="1">
    <citation type="journal article" date="2014" name="Front. Microbiol.">
        <title>High frequency of phylogenetically diverse reductive dehalogenase-homologous genes in deep subseafloor sedimentary metagenomes.</title>
        <authorList>
            <person name="Kawai M."/>
            <person name="Futagami T."/>
            <person name="Toyoda A."/>
            <person name="Takaki Y."/>
            <person name="Nishi S."/>
            <person name="Hori S."/>
            <person name="Arai W."/>
            <person name="Tsubouchi T."/>
            <person name="Morono Y."/>
            <person name="Uchiyama I."/>
            <person name="Ito T."/>
            <person name="Fujiyama A."/>
            <person name="Inagaki F."/>
            <person name="Takami H."/>
        </authorList>
    </citation>
    <scope>NUCLEOTIDE SEQUENCE</scope>
    <source>
        <strain evidence="1">Expedition CK06-06</strain>
    </source>
</reference>
<dbReference type="EMBL" id="BARS01010059">
    <property type="protein sequence ID" value="GAF89272.1"/>
    <property type="molecule type" value="Genomic_DNA"/>
</dbReference>
<protein>
    <recommendedName>
        <fullName evidence="2">HNH endonuclease 5 domain-containing protein</fullName>
    </recommendedName>
</protein>
<evidence type="ECO:0000313" key="1">
    <source>
        <dbReference type="EMBL" id="GAF89272.1"/>
    </source>
</evidence>
<dbReference type="AlphaFoldDB" id="X0TMB0"/>
<gene>
    <name evidence="1" type="ORF">S01H1_18760</name>
</gene>
<sequence length="283" mass="33061">MRRKNIKGKCRICGKIGSLTYEHVPPRKAFNSNKAFIHMGEDILKQDSLGFPWGLPKSKGKQVQRGIGGYTLCGKCNNDTGRWYGNAFVDFIHKGYRETHNKKYINNSWTTITLDEIYPLRIIKQIMAMFFSINTPYLSDAHEELREFILSKEKRGISEKDFGFYLYILRGIILKRLGVIVMGNIYSNPFKSRVVSELSTPPFGLVLEFQPKEKSGFCDVTFFANEFDYDQKSTIKLKIPVYESNSWFPLDYRTREQMINDYIKNRIDAMVNRKLRNLKKLKK</sequence>
<evidence type="ECO:0008006" key="2">
    <source>
        <dbReference type="Google" id="ProtNLM"/>
    </source>
</evidence>
<proteinExistence type="predicted"/>